<feature type="compositionally biased region" description="Polar residues" evidence="1">
    <location>
        <begin position="147"/>
        <end position="165"/>
    </location>
</feature>
<evidence type="ECO:0008006" key="4">
    <source>
        <dbReference type="Google" id="ProtNLM"/>
    </source>
</evidence>
<evidence type="ECO:0000313" key="3">
    <source>
        <dbReference type="Proteomes" id="UP000257109"/>
    </source>
</evidence>
<sequence>MAGGGRNDRAIVDALMAVAQAVGNLNQRQEVDWLARFQRNNPPMFRGGYDPNGAVDWIFEVEKIFQAMECPLVQKGIVQFHELANKCRVYDEDNRARVAHYRSGGPIRDQSKHGSSSRSKSYSRPTGNSSVRGGSEGSIQRRIQAPVASQASRGGSVGSTPPINL</sequence>
<dbReference type="OrthoDB" id="1936908at2759"/>
<dbReference type="AlphaFoldDB" id="A0A371FZX2"/>
<comment type="caution">
    <text evidence="2">The sequence shown here is derived from an EMBL/GenBank/DDBJ whole genome shotgun (WGS) entry which is preliminary data.</text>
</comment>
<dbReference type="Proteomes" id="UP000257109">
    <property type="component" value="Unassembled WGS sequence"/>
</dbReference>
<evidence type="ECO:0000313" key="2">
    <source>
        <dbReference type="EMBL" id="RDX83822.1"/>
    </source>
</evidence>
<evidence type="ECO:0000256" key="1">
    <source>
        <dbReference type="SAM" id="MobiDB-lite"/>
    </source>
</evidence>
<name>A0A371FZX2_MUCPR</name>
<reference evidence="2" key="1">
    <citation type="submission" date="2018-05" db="EMBL/GenBank/DDBJ databases">
        <title>Draft genome of Mucuna pruriens seed.</title>
        <authorList>
            <person name="Nnadi N.E."/>
            <person name="Vos R."/>
            <person name="Hasami M.H."/>
            <person name="Devisetty U.K."/>
            <person name="Aguiy J.C."/>
        </authorList>
    </citation>
    <scope>NUCLEOTIDE SEQUENCE [LARGE SCALE GENOMIC DNA]</scope>
    <source>
        <strain evidence="2">JCA_2017</strain>
    </source>
</reference>
<proteinExistence type="predicted"/>
<feature type="region of interest" description="Disordered" evidence="1">
    <location>
        <begin position="101"/>
        <end position="165"/>
    </location>
</feature>
<organism evidence="2 3">
    <name type="scientific">Mucuna pruriens</name>
    <name type="common">Velvet bean</name>
    <name type="synonym">Dolichos pruriens</name>
    <dbReference type="NCBI Taxonomy" id="157652"/>
    <lineage>
        <taxon>Eukaryota</taxon>
        <taxon>Viridiplantae</taxon>
        <taxon>Streptophyta</taxon>
        <taxon>Embryophyta</taxon>
        <taxon>Tracheophyta</taxon>
        <taxon>Spermatophyta</taxon>
        <taxon>Magnoliopsida</taxon>
        <taxon>eudicotyledons</taxon>
        <taxon>Gunneridae</taxon>
        <taxon>Pentapetalae</taxon>
        <taxon>rosids</taxon>
        <taxon>fabids</taxon>
        <taxon>Fabales</taxon>
        <taxon>Fabaceae</taxon>
        <taxon>Papilionoideae</taxon>
        <taxon>50 kb inversion clade</taxon>
        <taxon>NPAAA clade</taxon>
        <taxon>indigoferoid/millettioid clade</taxon>
        <taxon>Phaseoleae</taxon>
        <taxon>Mucuna</taxon>
    </lineage>
</organism>
<protein>
    <recommendedName>
        <fullName evidence="4">Retrotransposon gag domain-containing protein</fullName>
    </recommendedName>
</protein>
<keyword evidence="3" id="KW-1185">Reference proteome</keyword>
<accession>A0A371FZX2</accession>
<gene>
    <name evidence="2" type="ORF">CR513_35218</name>
</gene>
<feature type="compositionally biased region" description="Low complexity" evidence="1">
    <location>
        <begin position="113"/>
        <end position="124"/>
    </location>
</feature>
<feature type="non-terminal residue" evidence="2">
    <location>
        <position position="1"/>
    </location>
</feature>
<dbReference type="EMBL" id="QJKJ01007238">
    <property type="protein sequence ID" value="RDX83822.1"/>
    <property type="molecule type" value="Genomic_DNA"/>
</dbReference>